<dbReference type="EnsemblMetazoa" id="CLYHEMT008652.1">
    <property type="protein sequence ID" value="CLYHEMP008652.1"/>
    <property type="gene ID" value="CLYHEMG008652"/>
</dbReference>
<dbReference type="AlphaFoldDB" id="A0A069DUX4"/>
<evidence type="ECO:0000313" key="6">
    <source>
        <dbReference type="Proteomes" id="UP000594262"/>
    </source>
</evidence>
<organism evidence="4">
    <name type="scientific">Clytia hemisphaerica</name>
    <dbReference type="NCBI Taxonomy" id="252671"/>
    <lineage>
        <taxon>Eukaryota</taxon>
        <taxon>Metazoa</taxon>
        <taxon>Cnidaria</taxon>
        <taxon>Hydrozoa</taxon>
        <taxon>Hydroidolina</taxon>
        <taxon>Leptothecata</taxon>
        <taxon>Obeliida</taxon>
        <taxon>Clytiidae</taxon>
        <taxon>Clytia</taxon>
    </lineage>
</organism>
<keyword evidence="6" id="KW-1185">Reference proteome</keyword>
<evidence type="ECO:0000256" key="2">
    <source>
        <dbReference type="ARBA" id="ARBA00023239"/>
    </source>
</evidence>
<dbReference type="InterPro" id="IPR003817">
    <property type="entry name" value="PS_Dcarbxylase"/>
</dbReference>
<evidence type="ECO:0000256" key="1">
    <source>
        <dbReference type="ARBA" id="ARBA00022793"/>
    </source>
</evidence>
<dbReference type="GO" id="GO:0005739">
    <property type="term" value="C:mitochondrion"/>
    <property type="evidence" value="ECO:0007669"/>
    <property type="project" value="TreeGrafter"/>
</dbReference>
<dbReference type="EMBL" id="GBGP01000084">
    <property type="protein sequence ID" value="JAC85099.1"/>
    <property type="molecule type" value="mRNA"/>
</dbReference>
<evidence type="ECO:0000313" key="4">
    <source>
        <dbReference type="EMBL" id="JAC85099.1"/>
    </source>
</evidence>
<dbReference type="GO" id="GO:0004609">
    <property type="term" value="F:phosphatidylserine decarboxylase activity"/>
    <property type="evidence" value="ECO:0007669"/>
    <property type="project" value="InterPro"/>
</dbReference>
<feature type="domain" description="L-tryptophan decarboxylase PsiD-like" evidence="3">
    <location>
        <begin position="76"/>
        <end position="202"/>
    </location>
</feature>
<keyword evidence="1" id="KW-0210">Decarboxylase</keyword>
<proteinExistence type="evidence at transcript level"/>
<dbReference type="PANTHER" id="PTHR10067">
    <property type="entry name" value="PHOSPHATIDYLSERINE DECARBOXYLASE"/>
    <property type="match status" value="1"/>
</dbReference>
<dbReference type="PANTHER" id="PTHR10067:SF9">
    <property type="entry name" value="PHOSPHATIDYLSERINE DECARBOXYLASE FAMILY PROTEIN (AFU_ORTHOLOGUE AFUA_7G01730)"/>
    <property type="match status" value="1"/>
</dbReference>
<dbReference type="OrthoDB" id="5961150at2759"/>
<dbReference type="Pfam" id="PF02666">
    <property type="entry name" value="PS_Dcarbxylase"/>
    <property type="match status" value="1"/>
</dbReference>
<reference evidence="5" key="2">
    <citation type="submission" date="2021-01" db="UniProtKB">
        <authorList>
            <consortium name="EnsemblMetazoa"/>
        </authorList>
    </citation>
    <scope>IDENTIFICATION</scope>
</reference>
<evidence type="ECO:0000259" key="3">
    <source>
        <dbReference type="Pfam" id="PF12588"/>
    </source>
</evidence>
<name>A0A069DUX4_9CNID</name>
<dbReference type="InterPro" id="IPR022237">
    <property type="entry name" value="PsiD-like"/>
</dbReference>
<dbReference type="RefSeq" id="XP_066914188.1">
    <property type="nucleotide sequence ID" value="XM_067058087.1"/>
</dbReference>
<protein>
    <submittedName>
        <fullName evidence="5">PSDC domain-containing protein</fullName>
    </submittedName>
    <submittedName>
        <fullName evidence="4">Phosphatidylserine decarboxylase probably from bacterial contaminant</fullName>
    </submittedName>
</protein>
<evidence type="ECO:0000313" key="5">
    <source>
        <dbReference type="EnsemblMetazoa" id="CLYHEMP008652.1"/>
    </source>
</evidence>
<sequence>MSSTLGVAKWLPSDRSKILKWARKRLANYKAKNPERYAAFKKYFPDAQTADEELQEFVRNASLIKVIVDKMAFSDSIKELIYAIGTEADVGQLVIEMFRQQDHPEALGPADMILLLSDTIRTTPDYVDNESDIQIPCPVGALLTYAMVTPAGYAAFLKRRVNELFRNILNDYQKNWLLTSNSVDKLADVENGWFTPLALSEMPNFDDDFVCDPNAPHKGFKSFDDFFTRDLKKGARPVGGEDDPNVVVNACENAPYGVTYVVQKYDAYWIKSQPYSVAYILDNDPLMEKFIGGTIYQGFLSPHTYHQFHAPVSGKVVVSRLVSGTYFSQPYYTDNSANYIAAQPYLAHVSTRGVVIIDTETALGLVAFVPIGMVDVSTVDLKIQPNQYIKKGENIGTFHFGGSSHVILFEKGKELAFDLQGIKPDPLGNSFLKVNTKLATFVPPKQGKK</sequence>
<reference evidence="4" key="1">
    <citation type="journal article" date="2014" name="PLoS Genet.">
        <title>Differential Responses to Wnt and PCP Disruption Predict Expression and Developmental Function of Conserved and Novel Genes in a Cnidarian.</title>
        <authorList>
            <person name="Lapebie P."/>
            <person name="Ruggiero A."/>
            <person name="Barreau C."/>
            <person name="Chevalier S."/>
            <person name="Chang P."/>
            <person name="Dru P."/>
            <person name="Houliston E."/>
            <person name="Momose T."/>
        </authorList>
    </citation>
    <scope>NUCLEOTIDE SEQUENCE</scope>
</reference>
<dbReference type="Pfam" id="PF12588">
    <property type="entry name" value="PSDC"/>
    <property type="match status" value="1"/>
</dbReference>
<accession>A0A069DUX4</accession>
<dbReference type="GO" id="GO:0006646">
    <property type="term" value="P:phosphatidylethanolamine biosynthetic process"/>
    <property type="evidence" value="ECO:0007669"/>
    <property type="project" value="TreeGrafter"/>
</dbReference>
<dbReference type="Proteomes" id="UP000594262">
    <property type="component" value="Unplaced"/>
</dbReference>
<dbReference type="GeneID" id="136801448"/>
<keyword evidence="2" id="KW-0456">Lyase</keyword>